<comment type="caution">
    <text evidence="8">The sequence shown here is derived from an EMBL/GenBank/DDBJ whole genome shotgun (WGS) entry which is preliminary data.</text>
</comment>
<evidence type="ECO:0000256" key="6">
    <source>
        <dbReference type="SAM" id="SignalP"/>
    </source>
</evidence>
<dbReference type="Proteomes" id="UP000287857">
    <property type="component" value="Unassembled WGS sequence"/>
</dbReference>
<dbReference type="AlphaFoldDB" id="A0A429ZSP8"/>
<feature type="signal peptide" evidence="6">
    <location>
        <begin position="1"/>
        <end position="24"/>
    </location>
</feature>
<evidence type="ECO:0000313" key="8">
    <source>
        <dbReference type="EMBL" id="RST96747.1"/>
    </source>
</evidence>
<dbReference type="InterPro" id="IPR000064">
    <property type="entry name" value="NLP_P60_dom"/>
</dbReference>
<dbReference type="GO" id="GO:0008234">
    <property type="term" value="F:cysteine-type peptidase activity"/>
    <property type="evidence" value="ECO:0007669"/>
    <property type="project" value="UniProtKB-KW"/>
</dbReference>
<dbReference type="OrthoDB" id="2173042at2"/>
<evidence type="ECO:0000256" key="2">
    <source>
        <dbReference type="ARBA" id="ARBA00022670"/>
    </source>
</evidence>
<proteinExistence type="inferred from homology"/>
<keyword evidence="2" id="KW-0645">Protease</keyword>
<sequence>MKKKKLILGSMVLLGLTYSSPVLADNSTEKTKEAAETTTTETQTEESSTVQFSAEETTASTEAAATDDDDTFFNKLAEDTSLSREFLKSEFKKAQAAGYTKEQFDFIMRIPTSDNSASGAMSVAEQALTNEQAKIVHTAKTQLGKPFQWGAKGPDSFDASGLVEYVYKKAVGMSLPAPTTSQERFGKDVSLTDIEPGDLLFYGTPGSTTFVSIYIGNNQSIDAPVPGKNVSIRNNVLTTSEFKPSFAKRVLKEGNTSSNNYSYTSANMLVTLSSKDLTLYNDINLKTKRSTGDASATYRVTGIYTFDNGNKVYSLYDSVTNSWYGYVSASNAVELSSGQYSGVNKNIKLKNNQLDLYTDNTLQHKRGTANADKVYQATGMYTFSNGLRVYSLYDNGNWVGYANVNAVNDYSSQTYTGIDKIVKFSSADNLTLYTDNYLTAKRSNAKAGKTYKATGMYTFASGVRVYSLYDMNSGAWYGYVNANDVDELGTGQYSSVNKTVFLLPDHLTLYNDNYLQSKRGTGDAKAAYRVNGMYTFNSDRHVYSLYDPATNGWVGYVDAKSVEEYGNRKYSSVDDVVSLSSDANLDLYNDVYLKYKRSTSNVNTTYRVSGLYTFDNGKKVYSLYDMTNVNWCGYIDVNNVTSLGNGRYNSLAKEITLEADHLTLFNDIYLQYKRSNGKTDTAYKLYGSYTFNNGKVVYSLYDKNDGWCGYIDSQFIK</sequence>
<evidence type="ECO:0000259" key="7">
    <source>
        <dbReference type="PROSITE" id="PS51935"/>
    </source>
</evidence>
<accession>A0A429ZSP8</accession>
<protein>
    <recommendedName>
        <fullName evidence="7">NlpC/P60 domain-containing protein</fullName>
    </recommendedName>
</protein>
<dbReference type="PROSITE" id="PS51935">
    <property type="entry name" value="NLPC_P60"/>
    <property type="match status" value="1"/>
</dbReference>
<comment type="similarity">
    <text evidence="1">Belongs to the peptidase C40 family.</text>
</comment>
<feature type="region of interest" description="Disordered" evidence="5">
    <location>
        <begin position="26"/>
        <end position="63"/>
    </location>
</feature>
<evidence type="ECO:0000256" key="5">
    <source>
        <dbReference type="SAM" id="MobiDB-lite"/>
    </source>
</evidence>
<keyword evidence="4" id="KW-0788">Thiol protease</keyword>
<dbReference type="RefSeq" id="WP_125984723.1">
    <property type="nucleotide sequence ID" value="NZ_NGJS01000022.1"/>
</dbReference>
<dbReference type="InterPro" id="IPR051794">
    <property type="entry name" value="PG_Endopeptidase_C40"/>
</dbReference>
<evidence type="ECO:0000256" key="3">
    <source>
        <dbReference type="ARBA" id="ARBA00022801"/>
    </source>
</evidence>
<keyword evidence="6" id="KW-0732">Signal</keyword>
<dbReference type="SUPFAM" id="SSF54001">
    <property type="entry name" value="Cysteine proteinases"/>
    <property type="match status" value="1"/>
</dbReference>
<organism evidence="8 9">
    <name type="scientific">Vagococcus vulneris</name>
    <dbReference type="NCBI Taxonomy" id="1977869"/>
    <lineage>
        <taxon>Bacteria</taxon>
        <taxon>Bacillati</taxon>
        <taxon>Bacillota</taxon>
        <taxon>Bacilli</taxon>
        <taxon>Lactobacillales</taxon>
        <taxon>Enterococcaceae</taxon>
        <taxon>Vagococcus</taxon>
    </lineage>
</organism>
<feature type="chain" id="PRO_5019404063" description="NlpC/P60 domain-containing protein" evidence="6">
    <location>
        <begin position="25"/>
        <end position="717"/>
    </location>
</feature>
<dbReference type="PANTHER" id="PTHR47359:SF3">
    <property type="entry name" value="NLP_P60 DOMAIN-CONTAINING PROTEIN-RELATED"/>
    <property type="match status" value="1"/>
</dbReference>
<name>A0A429ZSP8_9ENTE</name>
<evidence type="ECO:0000313" key="9">
    <source>
        <dbReference type="Proteomes" id="UP000287857"/>
    </source>
</evidence>
<keyword evidence="3" id="KW-0378">Hydrolase</keyword>
<evidence type="ECO:0000256" key="1">
    <source>
        <dbReference type="ARBA" id="ARBA00007074"/>
    </source>
</evidence>
<keyword evidence="9" id="KW-1185">Reference proteome</keyword>
<dbReference type="Pfam" id="PF00877">
    <property type="entry name" value="NLPC_P60"/>
    <property type="match status" value="1"/>
</dbReference>
<dbReference type="InterPro" id="IPR038765">
    <property type="entry name" value="Papain-like_cys_pep_sf"/>
</dbReference>
<evidence type="ECO:0000256" key="4">
    <source>
        <dbReference type="ARBA" id="ARBA00022807"/>
    </source>
</evidence>
<dbReference type="PANTHER" id="PTHR47359">
    <property type="entry name" value="PEPTIDOGLYCAN DL-ENDOPEPTIDASE CWLO"/>
    <property type="match status" value="1"/>
</dbReference>
<feature type="compositionally biased region" description="Low complexity" evidence="5">
    <location>
        <begin position="36"/>
        <end position="63"/>
    </location>
</feature>
<dbReference type="Gene3D" id="3.90.1720.10">
    <property type="entry name" value="endopeptidase domain like (from Nostoc punctiforme)"/>
    <property type="match status" value="1"/>
</dbReference>
<dbReference type="GO" id="GO:0006508">
    <property type="term" value="P:proteolysis"/>
    <property type="evidence" value="ECO:0007669"/>
    <property type="project" value="UniProtKB-KW"/>
</dbReference>
<feature type="domain" description="NlpC/P60" evidence="7">
    <location>
        <begin position="129"/>
        <end position="252"/>
    </location>
</feature>
<reference evidence="8 9" key="1">
    <citation type="submission" date="2017-05" db="EMBL/GenBank/DDBJ databases">
        <title>Vagococcus spp. assemblies.</title>
        <authorList>
            <person name="Gulvik C.A."/>
        </authorList>
    </citation>
    <scope>NUCLEOTIDE SEQUENCE [LARGE SCALE GENOMIC DNA]</scope>
    <source>
        <strain evidence="8 9">SS1995</strain>
    </source>
</reference>
<dbReference type="EMBL" id="NGJS01000022">
    <property type="protein sequence ID" value="RST96747.1"/>
    <property type="molecule type" value="Genomic_DNA"/>
</dbReference>
<gene>
    <name evidence="8" type="ORF">CBF37_10615</name>
</gene>